<keyword evidence="2" id="KW-0677">Repeat</keyword>
<dbReference type="PANTHER" id="PTHR46093:SF18">
    <property type="entry name" value="FIBRONECTIN TYPE-III DOMAIN-CONTAINING PROTEIN"/>
    <property type="match status" value="1"/>
</dbReference>
<feature type="chain" id="PRO_5017215603" description="Galactose oxidase" evidence="4">
    <location>
        <begin position="24"/>
        <end position="541"/>
    </location>
</feature>
<dbReference type="SUPFAM" id="SSF50965">
    <property type="entry name" value="Galactose oxidase, central domain"/>
    <property type="match status" value="1"/>
</dbReference>
<dbReference type="Proteomes" id="UP000265703">
    <property type="component" value="Unassembled WGS sequence"/>
</dbReference>
<feature type="transmembrane region" description="Helical" evidence="3">
    <location>
        <begin position="386"/>
        <end position="406"/>
    </location>
</feature>
<dbReference type="Pfam" id="PF24681">
    <property type="entry name" value="Kelch_KLHDC2_KLHL20_DRC7"/>
    <property type="match status" value="2"/>
</dbReference>
<evidence type="ECO:0000256" key="1">
    <source>
        <dbReference type="ARBA" id="ARBA00022441"/>
    </source>
</evidence>
<reference evidence="5 6" key="1">
    <citation type="submission" date="2018-06" db="EMBL/GenBank/DDBJ databases">
        <title>Comparative genomics reveals the genomic features of Rhizophagus irregularis, R. cerebriforme, R. diaphanum and Gigaspora rosea, and their symbiotic lifestyle signature.</title>
        <authorList>
            <person name="Morin E."/>
            <person name="San Clemente H."/>
            <person name="Chen E.C.H."/>
            <person name="De La Providencia I."/>
            <person name="Hainaut M."/>
            <person name="Kuo A."/>
            <person name="Kohler A."/>
            <person name="Murat C."/>
            <person name="Tang N."/>
            <person name="Roy S."/>
            <person name="Loubradou J."/>
            <person name="Henrissat B."/>
            <person name="Grigoriev I.V."/>
            <person name="Corradi N."/>
            <person name="Roux C."/>
            <person name="Martin F.M."/>
        </authorList>
    </citation>
    <scope>NUCLEOTIDE SEQUENCE [LARGE SCALE GENOMIC DNA]</scope>
    <source>
        <strain evidence="5 6">DAOM 227022</strain>
    </source>
</reference>
<protein>
    <recommendedName>
        <fullName evidence="7">Galactose oxidase</fullName>
    </recommendedName>
</protein>
<keyword evidence="1" id="KW-0880">Kelch repeat</keyword>
<dbReference type="InterPro" id="IPR011043">
    <property type="entry name" value="Gal_Oxase/kelch_b-propeller"/>
</dbReference>
<sequence length="541" mass="60678">MSKSFLGCFILWILFQLLIEVNCQMTPFKPNVLYKHTATFVDNKLYILGGKDINENYVGKEFFYLDVSVPFNTQNLLWQDLSNINMLPPHSSAASVKGGVNNDTLFLYGGITNDQTMALVYTFDPQSNSWAIPKIAGVNPFRKARLTGVNHDGKMYLWSGTTILDNYVFVNDMLILDTINLSWGKGSLVNAPTPRGHYGAALLPNNNIIYIGGYDDITVGFNDNLYINKGNALTLIEVYMYDIMNDNWSTKMTTGNIPSNRADFSTVLGLDGQRIIIFGGGFINPGYLDTTLYELDLINFVWTIPKVTGKIPTPRILHKANVIGKYMVISFGYGYDQSIESDILLLDISNNEEYVWTTTFDPTIPNNTNNTTSTSSSSSNSSNNTGAIVGSLFGGILFSFGVYLLYKWNKNKKKQKDEGYGQEERTISTTKNIHNYVNNNYNNHEITQVPINGNSTNNKPIIIPTPVINKNCGQEIIHDENTTNHEPIIPAPEVNRNYNHGEVTSTLDNDKLQIFKDEILQAVDQKLKNFNNSNITRNDES</sequence>
<evidence type="ECO:0000313" key="5">
    <source>
        <dbReference type="EMBL" id="RIA87850.1"/>
    </source>
</evidence>
<evidence type="ECO:0000256" key="4">
    <source>
        <dbReference type="SAM" id="SignalP"/>
    </source>
</evidence>
<gene>
    <name evidence="5" type="ORF">C1645_827215</name>
</gene>
<feature type="signal peptide" evidence="4">
    <location>
        <begin position="1"/>
        <end position="23"/>
    </location>
</feature>
<evidence type="ECO:0000256" key="3">
    <source>
        <dbReference type="SAM" id="Phobius"/>
    </source>
</evidence>
<evidence type="ECO:0000313" key="6">
    <source>
        <dbReference type="Proteomes" id="UP000265703"/>
    </source>
</evidence>
<keyword evidence="4" id="KW-0732">Signal</keyword>
<dbReference type="SUPFAM" id="SSF117281">
    <property type="entry name" value="Kelch motif"/>
    <property type="match status" value="1"/>
</dbReference>
<evidence type="ECO:0008006" key="7">
    <source>
        <dbReference type="Google" id="ProtNLM"/>
    </source>
</evidence>
<evidence type="ECO:0000256" key="2">
    <source>
        <dbReference type="ARBA" id="ARBA00022737"/>
    </source>
</evidence>
<keyword evidence="6" id="KW-1185">Reference proteome</keyword>
<dbReference type="InterPro" id="IPR015915">
    <property type="entry name" value="Kelch-typ_b-propeller"/>
</dbReference>
<organism evidence="5 6">
    <name type="scientific">Glomus cerebriforme</name>
    <dbReference type="NCBI Taxonomy" id="658196"/>
    <lineage>
        <taxon>Eukaryota</taxon>
        <taxon>Fungi</taxon>
        <taxon>Fungi incertae sedis</taxon>
        <taxon>Mucoromycota</taxon>
        <taxon>Glomeromycotina</taxon>
        <taxon>Glomeromycetes</taxon>
        <taxon>Glomerales</taxon>
        <taxon>Glomeraceae</taxon>
        <taxon>Glomus</taxon>
    </lineage>
</organism>
<dbReference type="EMBL" id="QKYT01000290">
    <property type="protein sequence ID" value="RIA87850.1"/>
    <property type="molecule type" value="Genomic_DNA"/>
</dbReference>
<name>A0A397SNR1_9GLOM</name>
<proteinExistence type="predicted"/>
<comment type="caution">
    <text evidence="5">The sequence shown here is derived from an EMBL/GenBank/DDBJ whole genome shotgun (WGS) entry which is preliminary data.</text>
</comment>
<dbReference type="AlphaFoldDB" id="A0A397SNR1"/>
<keyword evidence="3" id="KW-0472">Membrane</keyword>
<dbReference type="Gene3D" id="2.120.10.80">
    <property type="entry name" value="Kelch-type beta propeller"/>
    <property type="match status" value="2"/>
</dbReference>
<dbReference type="PANTHER" id="PTHR46093">
    <property type="entry name" value="ACYL-COA-BINDING DOMAIN-CONTAINING PROTEIN 5"/>
    <property type="match status" value="1"/>
</dbReference>
<accession>A0A397SNR1</accession>
<keyword evidence="3" id="KW-1133">Transmembrane helix</keyword>
<dbReference type="OrthoDB" id="10250130at2759"/>
<keyword evidence="3" id="KW-0812">Transmembrane</keyword>